<dbReference type="PANTHER" id="PTHR11632:SF53">
    <property type="entry name" value="SUCCINATE DEHYDROGENASE FLAVOPROTEIN SUBUNIT"/>
    <property type="match status" value="1"/>
</dbReference>
<dbReference type="InterPro" id="IPR036188">
    <property type="entry name" value="FAD/NAD-bd_sf"/>
</dbReference>
<keyword evidence="17" id="KW-1185">Reference proteome</keyword>
<evidence type="ECO:0000256" key="9">
    <source>
        <dbReference type="ARBA" id="ARBA00022982"/>
    </source>
</evidence>
<comment type="cofactor">
    <cofactor evidence="1">
        <name>FAD</name>
        <dbReference type="ChEBI" id="CHEBI:57692"/>
    </cofactor>
</comment>
<dbReference type="Pfam" id="PF00890">
    <property type="entry name" value="FAD_binding_2"/>
    <property type="match status" value="1"/>
</dbReference>
<dbReference type="InterPro" id="IPR027477">
    <property type="entry name" value="Succ_DH/fumarate_Rdtase_cat_sf"/>
</dbReference>
<keyword evidence="11" id="KW-0472">Membrane</keyword>
<dbReference type="AlphaFoldDB" id="A0A1C5K7L3"/>
<dbReference type="InterPro" id="IPR037099">
    <property type="entry name" value="Fum_R/Succ_DH_flav-like_C_sf"/>
</dbReference>
<feature type="domain" description="Fumarate reductase/succinate dehydrogenase flavoprotein-like C-terminal" evidence="15">
    <location>
        <begin position="510"/>
        <end position="644"/>
    </location>
</feature>
<feature type="domain" description="FAD-dependent oxidoreductase 2 FAD-binding" evidence="14">
    <location>
        <begin position="44"/>
        <end position="449"/>
    </location>
</feature>
<dbReference type="EC" id="1.3.5.1" evidence="4"/>
<evidence type="ECO:0000256" key="8">
    <source>
        <dbReference type="ARBA" id="ARBA00022827"/>
    </source>
</evidence>
<name>A0A1C5K7L3_9ACTN</name>
<evidence type="ECO:0000259" key="14">
    <source>
        <dbReference type="Pfam" id="PF00890"/>
    </source>
</evidence>
<dbReference type="GO" id="GO:0009061">
    <property type="term" value="P:anaerobic respiration"/>
    <property type="evidence" value="ECO:0007669"/>
    <property type="project" value="TreeGrafter"/>
</dbReference>
<evidence type="ECO:0000313" key="17">
    <source>
        <dbReference type="Proteomes" id="UP000199360"/>
    </source>
</evidence>
<keyword evidence="6" id="KW-1003">Cell membrane</keyword>
<gene>
    <name evidence="16" type="ORF">GA0070213_12216</name>
</gene>
<dbReference type="PRINTS" id="PR00368">
    <property type="entry name" value="FADPNR"/>
</dbReference>
<sequence>MDLYTEGNPIADTRAPDGPVETRWDRHRFDMKLVNPANRRKLTVIVVGTGLAGGSAAATLGEQGYHVKSYCYQDSPRRAHSIAAQGGINAAKNYRNDGDSVHRLFYDTVKGGDFRSRESNVHRLAEVSVNIIDQCVAQGVPFAREYGGLLDTRSFGGAQVQRTFYARGQTGQQLLLGAYQALERQIGLGNVEMNARHEMLELVVVDGRARGIVVRDMVTGEISTEMADAVVLASGGYGNVFYLSTNAKGCNVTASWRAHRKGAYFANPCYTQIHPTCIPVSGDHQSKLTLMSESLRNDGRVWVPKVKGDDRSPRDIPEDERDYYLERIYPSFGNLVPRDIASRAAKNVCDEGRGVGPTGLGVYLDFADAIGRLGRKAIEAKYGNLFEMYERITGEDPYEVPMRIYPAVHYTMGGLWVDYDLQSTIPGLFVIGEANFSDHGANRLGASALMQGLADGYFVLPSTLANYLAANPMEKVEASHPEAVAARTEVEERLRRLLAINGDRTVDSFHRELGQIMWEHCGMERSEAGLRKAIDEIRALREQFWQRARVPGDGEGLNQSLEKAGRVADFFELAELMCIDALHREESCGGHFRAEHQTPDGEAERDDDRFAYVAAWEYAADAGTPVLHKEDLVFEYVHPSQRSYK</sequence>
<dbReference type="NCBIfam" id="NF005749">
    <property type="entry name" value="PRK07573.1"/>
    <property type="match status" value="1"/>
</dbReference>
<evidence type="ECO:0000256" key="7">
    <source>
        <dbReference type="ARBA" id="ARBA00022630"/>
    </source>
</evidence>
<dbReference type="GO" id="GO:0009055">
    <property type="term" value="F:electron transfer activity"/>
    <property type="evidence" value="ECO:0007669"/>
    <property type="project" value="TreeGrafter"/>
</dbReference>
<keyword evidence="9" id="KW-0249">Electron transport</keyword>
<dbReference type="GO" id="GO:0050660">
    <property type="term" value="F:flavin adenine dinucleotide binding"/>
    <property type="evidence" value="ECO:0007669"/>
    <property type="project" value="TreeGrafter"/>
</dbReference>
<keyword evidence="10" id="KW-0560">Oxidoreductase</keyword>
<comment type="similarity">
    <text evidence="3">Belongs to the FAD-dependent oxidoreductase 2 family. FRD/SDH subfamily.</text>
</comment>
<dbReference type="EMBL" id="FMDM01000022">
    <property type="protein sequence ID" value="SCG78631.1"/>
    <property type="molecule type" value="Genomic_DNA"/>
</dbReference>
<dbReference type="Gene3D" id="3.50.50.60">
    <property type="entry name" value="FAD/NAD(P)-binding domain"/>
    <property type="match status" value="1"/>
</dbReference>
<dbReference type="FunFam" id="3.90.700.10:FF:000006">
    <property type="entry name" value="Succinate dehydrogenase flavoprotein subunit"/>
    <property type="match status" value="1"/>
</dbReference>
<dbReference type="Gene3D" id="3.90.700.10">
    <property type="entry name" value="Succinate dehydrogenase/fumarate reductase flavoprotein, catalytic domain"/>
    <property type="match status" value="1"/>
</dbReference>
<protein>
    <recommendedName>
        <fullName evidence="4">succinate dehydrogenase</fullName>
        <ecNumber evidence="4">1.3.5.1</ecNumber>
    </recommendedName>
</protein>
<dbReference type="NCBIfam" id="TIGR01811">
    <property type="entry name" value="sdhA_Bsu"/>
    <property type="match status" value="1"/>
</dbReference>
<dbReference type="GO" id="GO:0005886">
    <property type="term" value="C:plasma membrane"/>
    <property type="evidence" value="ECO:0007669"/>
    <property type="project" value="UniProtKB-SubCell"/>
</dbReference>
<accession>A0A1C5K7L3</accession>
<dbReference type="RefSeq" id="WP_091071595.1">
    <property type="nucleotide sequence ID" value="NZ_FMDM01000022.1"/>
</dbReference>
<keyword evidence="8" id="KW-0274">FAD</keyword>
<proteinExistence type="inferred from homology"/>
<organism evidence="16 17">
    <name type="scientific">Micromonospora humi</name>
    <dbReference type="NCBI Taxonomy" id="745366"/>
    <lineage>
        <taxon>Bacteria</taxon>
        <taxon>Bacillati</taxon>
        <taxon>Actinomycetota</taxon>
        <taxon>Actinomycetes</taxon>
        <taxon>Micromonosporales</taxon>
        <taxon>Micromonosporaceae</taxon>
        <taxon>Micromonospora</taxon>
    </lineage>
</organism>
<evidence type="ECO:0000256" key="11">
    <source>
        <dbReference type="ARBA" id="ARBA00023136"/>
    </source>
</evidence>
<evidence type="ECO:0000256" key="13">
    <source>
        <dbReference type="PIRSR" id="PIRSR630664-50"/>
    </source>
</evidence>
<dbReference type="InterPro" id="IPR003953">
    <property type="entry name" value="FAD-dep_OxRdtase_2_FAD-bd"/>
</dbReference>
<dbReference type="InterPro" id="IPR011280">
    <property type="entry name" value="Succ_DH/Fum_Rdt_flav_su"/>
</dbReference>
<evidence type="ECO:0000256" key="1">
    <source>
        <dbReference type="ARBA" id="ARBA00001974"/>
    </source>
</evidence>
<dbReference type="SUPFAM" id="SSF51905">
    <property type="entry name" value="FAD/NAD(P)-binding domain"/>
    <property type="match status" value="1"/>
</dbReference>
<reference evidence="17" key="1">
    <citation type="submission" date="2016-06" db="EMBL/GenBank/DDBJ databases">
        <authorList>
            <person name="Varghese N."/>
            <person name="Submissions Spin"/>
        </authorList>
    </citation>
    <scope>NUCLEOTIDE SEQUENCE [LARGE SCALE GENOMIC DNA]</scope>
    <source>
        <strain evidence="17">DSM 45647</strain>
    </source>
</reference>
<dbReference type="FunFam" id="1.20.58.100:FF:000003">
    <property type="entry name" value="Succinate dehydrogenase flavoprotein subunit"/>
    <property type="match status" value="1"/>
</dbReference>
<dbReference type="FunFam" id="3.50.50.60:FF:000009">
    <property type="entry name" value="Succinate dehydrogenase flavoprotein subunit"/>
    <property type="match status" value="1"/>
</dbReference>
<keyword evidence="7" id="KW-0285">Flavoprotein</keyword>
<dbReference type="GO" id="GO:0033765">
    <property type="term" value="F:steroid dehydrogenase activity, acting on the CH-CH group of donors"/>
    <property type="evidence" value="ECO:0007669"/>
    <property type="project" value="UniProtKB-ARBA"/>
</dbReference>
<keyword evidence="5" id="KW-0813">Transport</keyword>
<evidence type="ECO:0000313" key="16">
    <source>
        <dbReference type="EMBL" id="SCG78631.1"/>
    </source>
</evidence>
<dbReference type="SUPFAM" id="SSF56425">
    <property type="entry name" value="Succinate dehydrogenase/fumarate reductase flavoprotein, catalytic domain"/>
    <property type="match status" value="1"/>
</dbReference>
<feature type="active site" description="Proton acceptor" evidence="13">
    <location>
        <position position="338"/>
    </location>
</feature>
<dbReference type="PANTHER" id="PTHR11632">
    <property type="entry name" value="SUCCINATE DEHYDROGENASE 2 FLAVOPROTEIN SUBUNIT"/>
    <property type="match status" value="1"/>
</dbReference>
<dbReference type="InterPro" id="IPR030664">
    <property type="entry name" value="SdhA/FrdA/AprA"/>
</dbReference>
<evidence type="ECO:0000256" key="12">
    <source>
        <dbReference type="ARBA" id="ARBA00049220"/>
    </source>
</evidence>
<evidence type="ECO:0000259" key="15">
    <source>
        <dbReference type="Pfam" id="PF02910"/>
    </source>
</evidence>
<evidence type="ECO:0000256" key="3">
    <source>
        <dbReference type="ARBA" id="ARBA00008040"/>
    </source>
</evidence>
<dbReference type="STRING" id="745366.GA0070213_12216"/>
<dbReference type="OrthoDB" id="9805351at2"/>
<comment type="subcellular location">
    <subcellularLocation>
        <location evidence="2">Cell membrane</location>
        <topology evidence="2">Peripheral membrane protein</topology>
        <orientation evidence="2">Cytoplasmic side</orientation>
    </subcellularLocation>
</comment>
<dbReference type="SUPFAM" id="SSF46977">
    <property type="entry name" value="Succinate dehydrogenase/fumarate reductase flavoprotein C-terminal domain"/>
    <property type="match status" value="1"/>
</dbReference>
<dbReference type="InterPro" id="IPR015939">
    <property type="entry name" value="Fum_Rdtase/Succ_DH_flav-like_C"/>
</dbReference>
<evidence type="ECO:0000256" key="10">
    <source>
        <dbReference type="ARBA" id="ARBA00023002"/>
    </source>
</evidence>
<dbReference type="Gene3D" id="1.20.58.100">
    <property type="entry name" value="Fumarate reductase/succinate dehydrogenase flavoprotein-like, C-terminal domain"/>
    <property type="match status" value="1"/>
</dbReference>
<evidence type="ECO:0000256" key="6">
    <source>
        <dbReference type="ARBA" id="ARBA00022475"/>
    </source>
</evidence>
<evidence type="ECO:0000256" key="4">
    <source>
        <dbReference type="ARBA" id="ARBA00012792"/>
    </source>
</evidence>
<comment type="catalytic activity">
    <reaction evidence="12">
        <text>a quinone + succinate = fumarate + a quinol</text>
        <dbReference type="Rhea" id="RHEA:40523"/>
        <dbReference type="ChEBI" id="CHEBI:24646"/>
        <dbReference type="ChEBI" id="CHEBI:29806"/>
        <dbReference type="ChEBI" id="CHEBI:30031"/>
        <dbReference type="ChEBI" id="CHEBI:132124"/>
        <dbReference type="EC" id="1.3.5.1"/>
    </reaction>
</comment>
<evidence type="ECO:0000256" key="5">
    <source>
        <dbReference type="ARBA" id="ARBA00022448"/>
    </source>
</evidence>
<evidence type="ECO:0000256" key="2">
    <source>
        <dbReference type="ARBA" id="ARBA00004413"/>
    </source>
</evidence>
<dbReference type="GO" id="GO:0008177">
    <property type="term" value="F:succinate dehydrogenase (quinone) activity"/>
    <property type="evidence" value="ECO:0007669"/>
    <property type="project" value="UniProtKB-EC"/>
</dbReference>
<dbReference type="Proteomes" id="UP000199360">
    <property type="component" value="Unassembled WGS sequence"/>
</dbReference>
<dbReference type="Pfam" id="PF02910">
    <property type="entry name" value="Succ_DH_flav_C"/>
    <property type="match status" value="1"/>
</dbReference>